<accession>A0A5B7E7W7</accession>
<dbReference type="AlphaFoldDB" id="A0A5B7E7W7"/>
<organism evidence="2 3">
    <name type="scientific">Portunus trituberculatus</name>
    <name type="common">Swimming crab</name>
    <name type="synonym">Neptunus trituberculatus</name>
    <dbReference type="NCBI Taxonomy" id="210409"/>
    <lineage>
        <taxon>Eukaryota</taxon>
        <taxon>Metazoa</taxon>
        <taxon>Ecdysozoa</taxon>
        <taxon>Arthropoda</taxon>
        <taxon>Crustacea</taxon>
        <taxon>Multicrustacea</taxon>
        <taxon>Malacostraca</taxon>
        <taxon>Eumalacostraca</taxon>
        <taxon>Eucarida</taxon>
        <taxon>Decapoda</taxon>
        <taxon>Pleocyemata</taxon>
        <taxon>Brachyura</taxon>
        <taxon>Eubrachyura</taxon>
        <taxon>Portunoidea</taxon>
        <taxon>Portunidae</taxon>
        <taxon>Portuninae</taxon>
        <taxon>Portunus</taxon>
    </lineage>
</organism>
<evidence type="ECO:0000313" key="3">
    <source>
        <dbReference type="Proteomes" id="UP000324222"/>
    </source>
</evidence>
<keyword evidence="3" id="KW-1185">Reference proteome</keyword>
<evidence type="ECO:0000313" key="2">
    <source>
        <dbReference type="EMBL" id="MPC29425.1"/>
    </source>
</evidence>
<dbReference type="EMBL" id="VSRR010002069">
    <property type="protein sequence ID" value="MPC29425.1"/>
    <property type="molecule type" value="Genomic_DNA"/>
</dbReference>
<gene>
    <name evidence="2" type="ORF">E2C01_022655</name>
</gene>
<protein>
    <submittedName>
        <fullName evidence="2">Uncharacterized protein</fullName>
    </submittedName>
</protein>
<sequence length="230" mass="24426">MLTLPSPDNSVEGPGTVGEGTPLATGGRAERGAAHKLTPPTANSRAGLETEGDCLPPTPGAKPGRGDTLRLTPLQPAATLQGLSRGGNRGPFTPSTNLGGGRTLAPPSANPENVELEARGNKTADNWAIEAFIVARSDSTATNLLAQGASEASFCRREHFSLEPPDDFAHFSLAERFSASFTNTWNLRRERWEHSLHQSSAEHMAGQQDTQWECGSKALPGNHLLHPTHL</sequence>
<name>A0A5B7E7W7_PORTR</name>
<evidence type="ECO:0000256" key="1">
    <source>
        <dbReference type="SAM" id="MobiDB-lite"/>
    </source>
</evidence>
<comment type="caution">
    <text evidence="2">The sequence shown here is derived from an EMBL/GenBank/DDBJ whole genome shotgun (WGS) entry which is preliminary data.</text>
</comment>
<dbReference type="Proteomes" id="UP000324222">
    <property type="component" value="Unassembled WGS sequence"/>
</dbReference>
<proteinExistence type="predicted"/>
<reference evidence="2 3" key="1">
    <citation type="submission" date="2019-05" db="EMBL/GenBank/DDBJ databases">
        <title>Another draft genome of Portunus trituberculatus and its Hox gene families provides insights of decapod evolution.</title>
        <authorList>
            <person name="Jeong J.-H."/>
            <person name="Song I."/>
            <person name="Kim S."/>
            <person name="Choi T."/>
            <person name="Kim D."/>
            <person name="Ryu S."/>
            <person name="Kim W."/>
        </authorList>
    </citation>
    <scope>NUCLEOTIDE SEQUENCE [LARGE SCALE GENOMIC DNA]</scope>
    <source>
        <tissue evidence="2">Muscle</tissue>
    </source>
</reference>
<feature type="region of interest" description="Disordered" evidence="1">
    <location>
        <begin position="1"/>
        <end position="113"/>
    </location>
</feature>